<accession>A0ABT0T7V2</accession>
<dbReference type="RefSeq" id="WP_239248771.1">
    <property type="nucleotide sequence ID" value="NZ_JAMFTR010000002.1"/>
</dbReference>
<evidence type="ECO:0000256" key="2">
    <source>
        <dbReference type="SAM" id="SignalP"/>
    </source>
</evidence>
<evidence type="ECO:0000313" key="3">
    <source>
        <dbReference type="EMBL" id="MCL8493163.1"/>
    </source>
</evidence>
<proteinExistence type="predicted"/>
<sequence length="152" mass="15070">MKRFTAAAVAAATALSLSIAPATAAEKGSSEVSEAEVFGYILKQGAKELVGGDGFASSVDYGIEKGAEAISSKGSSEGSSTPEEIKEGLETAGSAKDVAMSSLKNDTAKEYPVGTTAEIIVGTSIAAIVLGLIAGVVNAVNSGLIKVPGFNA</sequence>
<reference evidence="3 4" key="1">
    <citation type="submission" date="2022-05" db="EMBL/GenBank/DDBJ databases">
        <title>Corynebacterium sp. B5-R-101 sp. nov., isolated from human feces.</title>
        <authorList>
            <person name="Shamsuzzaman M."/>
            <person name="Dahal R.H."/>
        </authorList>
    </citation>
    <scope>NUCLEOTIDE SEQUENCE [LARGE SCALE GENOMIC DNA]</scope>
    <source>
        <strain evidence="3 4">B5-R-101</strain>
    </source>
</reference>
<evidence type="ECO:0008006" key="5">
    <source>
        <dbReference type="Google" id="ProtNLM"/>
    </source>
</evidence>
<name>A0ABT0T7V2_9CORY</name>
<evidence type="ECO:0000256" key="1">
    <source>
        <dbReference type="SAM" id="MobiDB-lite"/>
    </source>
</evidence>
<feature type="chain" id="PRO_5046900064" description="Secreted protein" evidence="2">
    <location>
        <begin position="25"/>
        <end position="152"/>
    </location>
</feature>
<keyword evidence="4" id="KW-1185">Reference proteome</keyword>
<feature type="compositionally biased region" description="Low complexity" evidence="1">
    <location>
        <begin position="70"/>
        <end position="80"/>
    </location>
</feature>
<feature type="region of interest" description="Disordered" evidence="1">
    <location>
        <begin position="70"/>
        <end position="93"/>
    </location>
</feature>
<dbReference type="Proteomes" id="UP001203579">
    <property type="component" value="Unassembled WGS sequence"/>
</dbReference>
<comment type="caution">
    <text evidence="3">The sequence shown here is derived from an EMBL/GenBank/DDBJ whole genome shotgun (WGS) entry which is preliminary data.</text>
</comment>
<evidence type="ECO:0000313" key="4">
    <source>
        <dbReference type="Proteomes" id="UP001203579"/>
    </source>
</evidence>
<dbReference type="EMBL" id="JAMKFF010000002">
    <property type="protein sequence ID" value="MCL8493163.1"/>
    <property type="molecule type" value="Genomic_DNA"/>
</dbReference>
<organism evidence="3 4">
    <name type="scientific">Corynebacterium intestinale</name>
    <dbReference type="NCBI Taxonomy" id="2943492"/>
    <lineage>
        <taxon>Bacteria</taxon>
        <taxon>Bacillati</taxon>
        <taxon>Actinomycetota</taxon>
        <taxon>Actinomycetes</taxon>
        <taxon>Mycobacteriales</taxon>
        <taxon>Corynebacteriaceae</taxon>
        <taxon>Corynebacterium</taxon>
    </lineage>
</organism>
<keyword evidence="2" id="KW-0732">Signal</keyword>
<gene>
    <name evidence="3" type="ORF">M5J06_03280</name>
</gene>
<feature type="signal peptide" evidence="2">
    <location>
        <begin position="1"/>
        <end position="24"/>
    </location>
</feature>
<protein>
    <recommendedName>
        <fullName evidence="5">Secreted protein</fullName>
    </recommendedName>
</protein>